<dbReference type="Pfam" id="PF05003">
    <property type="entry name" value="DUF668"/>
    <property type="match status" value="1"/>
</dbReference>
<dbReference type="PANTHER" id="PTHR31371">
    <property type="entry name" value="BNAC09G50660D PROTEIN"/>
    <property type="match status" value="1"/>
</dbReference>
<evidence type="ECO:0000259" key="2">
    <source>
        <dbReference type="Pfam" id="PF05003"/>
    </source>
</evidence>
<evidence type="ECO:0000259" key="3">
    <source>
        <dbReference type="Pfam" id="PF11961"/>
    </source>
</evidence>
<gene>
    <name evidence="4" type="ORF">OSB04_026220</name>
</gene>
<dbReference type="PANTHER" id="PTHR31371:SF14">
    <property type="entry name" value="SIMILARITY TO UNKNOWN PROTEIN"/>
    <property type="match status" value="1"/>
</dbReference>
<dbReference type="InterPro" id="IPR007700">
    <property type="entry name" value="DUF668"/>
</dbReference>
<dbReference type="AlphaFoldDB" id="A0AA38SB17"/>
<accession>A0AA38SB17</accession>
<reference evidence="4" key="1">
    <citation type="submission" date="2023-03" db="EMBL/GenBank/DDBJ databases">
        <title>Chromosome-scale reference genome and RAD-based genetic map of yellow starthistle (Centaurea solstitialis) reveal putative structural variation and QTLs associated with invader traits.</title>
        <authorList>
            <person name="Reatini B."/>
            <person name="Cang F.A."/>
            <person name="Jiang Q."/>
            <person name="Mckibben M.T.W."/>
            <person name="Barker M.S."/>
            <person name="Rieseberg L.H."/>
            <person name="Dlugosch K.M."/>
        </authorList>
    </citation>
    <scope>NUCLEOTIDE SEQUENCE</scope>
    <source>
        <strain evidence="4">CAN-66</strain>
        <tissue evidence="4">Leaf</tissue>
    </source>
</reference>
<dbReference type="Pfam" id="PF11961">
    <property type="entry name" value="DUF3475"/>
    <property type="match status" value="1"/>
</dbReference>
<dbReference type="InterPro" id="IPR021864">
    <property type="entry name" value="DUF3475"/>
</dbReference>
<evidence type="ECO:0000313" key="4">
    <source>
        <dbReference type="EMBL" id="KAJ9539714.1"/>
    </source>
</evidence>
<protein>
    <submittedName>
        <fullName evidence="4">Uncharacterized protein</fullName>
    </submittedName>
</protein>
<comment type="caution">
    <text evidence="4">The sequence shown here is derived from an EMBL/GenBank/DDBJ whole genome shotgun (WGS) entry which is preliminary data.</text>
</comment>
<organism evidence="4 5">
    <name type="scientific">Centaurea solstitialis</name>
    <name type="common">yellow star-thistle</name>
    <dbReference type="NCBI Taxonomy" id="347529"/>
    <lineage>
        <taxon>Eukaryota</taxon>
        <taxon>Viridiplantae</taxon>
        <taxon>Streptophyta</taxon>
        <taxon>Embryophyta</taxon>
        <taxon>Tracheophyta</taxon>
        <taxon>Spermatophyta</taxon>
        <taxon>Magnoliopsida</taxon>
        <taxon>eudicotyledons</taxon>
        <taxon>Gunneridae</taxon>
        <taxon>Pentapetalae</taxon>
        <taxon>asterids</taxon>
        <taxon>campanulids</taxon>
        <taxon>Asterales</taxon>
        <taxon>Asteraceae</taxon>
        <taxon>Carduoideae</taxon>
        <taxon>Cardueae</taxon>
        <taxon>Centaureinae</taxon>
        <taxon>Centaurea</taxon>
    </lineage>
</organism>
<evidence type="ECO:0000256" key="1">
    <source>
        <dbReference type="SAM" id="MobiDB-lite"/>
    </source>
</evidence>
<feature type="region of interest" description="Disordered" evidence="1">
    <location>
        <begin position="180"/>
        <end position="199"/>
    </location>
</feature>
<feature type="compositionally biased region" description="Basic and acidic residues" evidence="1">
    <location>
        <begin position="183"/>
        <end position="194"/>
    </location>
</feature>
<name>A0AA38SB17_9ASTR</name>
<feature type="domain" description="DUF668" evidence="2">
    <location>
        <begin position="324"/>
        <end position="411"/>
    </location>
</feature>
<evidence type="ECO:0000313" key="5">
    <source>
        <dbReference type="Proteomes" id="UP001172457"/>
    </source>
</evidence>
<sequence length="483" mass="54365">MGLETWLIKVKKSIAHHPPSGKPSIKKSKVGVLAFEVAGIAPKLSHLWQTLSDKNMARLRTESICLEGVRKIVSTNDAFLLSLACGEMVENLRVLAKSVSRLSLRCRDPGLRGFEAVFDGFANTGRDPHGWVLSWKEMEKEIKKMQRYVAATATLHREMDELTVIENGLKKASSLSLQSSCHENPKKAHHDHDGGSFGNSNSVKHQKILDLQQKLHWQKQEIKYLKEKSLWNRSYDTVTSILVRSVFTILSRIKLVFNITHGFPISLPRSLSASATVYPTDQISSSFNFVSGPLIKSSKHQENNHLSHGFFETNSKILKPSSATLGYSALSLHYANLIIVTERMIRSPQLVGVDARDDLYSMLPNSVRSSLRRRLKGIGFSASDSALAAEWREALGKILGWLSPLAHNMMKWQSERSFEHQNLVQKNGGILLMQTLFFADQQKTEAAITELLVGLNYIWRFEREMNAKALLNCSNFKNQQLIS</sequence>
<proteinExistence type="predicted"/>
<dbReference type="GO" id="GO:0045927">
    <property type="term" value="P:positive regulation of growth"/>
    <property type="evidence" value="ECO:0007669"/>
    <property type="project" value="InterPro"/>
</dbReference>
<dbReference type="EMBL" id="JARYMX010000007">
    <property type="protein sequence ID" value="KAJ9539714.1"/>
    <property type="molecule type" value="Genomic_DNA"/>
</dbReference>
<dbReference type="Proteomes" id="UP001172457">
    <property type="component" value="Chromosome 7"/>
</dbReference>
<keyword evidence="5" id="KW-1185">Reference proteome</keyword>
<feature type="domain" description="DUF3475" evidence="3">
    <location>
        <begin position="32"/>
        <end position="88"/>
    </location>
</feature>